<accession>A0ABD1U1Y4</accession>
<sequence length="682" mass="74583">MESPPPLSTAPPAAATTTTAAQSPQPPHLNSLDSSPRSRQTNSWNDPPPTSPQPPKLRLMCSYGGHIVPRPHDKSLCYIGGTTRIIVIDRHDSFADIHHRLSKSLVNNEPFTLRYQLPNEDLDSLISVTTDEDFENMVEEYDRLNYASGSKPGRLRLFLFPNSSSIEQLLVETSSTKSEDWFLDALNGKASNNSSGVSDRGFSESSSVNCLLGLDDDFVGKTAVGGKDVEAQIEASNNGGNGNSLNHDVHSVPDSPMLDTTSSFGSTSSCPSTANLPPVRVHVQENQKVGGLGIEEQFQQINFGVGGNVNLLQKQEEVGGFVATGVTDSTVVSGVPVVVGSEYANRVVSDDERSDRGGNRKPEQAQQQQVHVQFQQQQFPQFQQKQAGPIEMRSPDSVSSDGSVANPFFRQGQIIYKEPIVQIQSGNSRISAEPVDLKTEDQNNRRVQMHPQVQESYYILPGQFDQNNPQFHQPQQFVHSNIHYLPAGPVPMGSYYPVYSSQQQYHPHHSALEQQYPVYFMPARPAQTYNLPMQQPSYGEFAPPAPSSHPQKSPPAAMPTSAAYSQTRNALVSTPDTATGVYRTAAAASSPLVEVPSSQHQAQHVGYTQIHHPPQSTAPPSAANSNYAYAYTDPRHAEIYSQPLPPQLAAQYQTMSSVPTMVLPDVSQQHPENIKNLKTSQP</sequence>
<organism evidence="3 4">
    <name type="scientific">Abeliophyllum distichum</name>
    <dbReference type="NCBI Taxonomy" id="126358"/>
    <lineage>
        <taxon>Eukaryota</taxon>
        <taxon>Viridiplantae</taxon>
        <taxon>Streptophyta</taxon>
        <taxon>Embryophyta</taxon>
        <taxon>Tracheophyta</taxon>
        <taxon>Spermatophyta</taxon>
        <taxon>Magnoliopsida</taxon>
        <taxon>eudicotyledons</taxon>
        <taxon>Gunneridae</taxon>
        <taxon>Pentapetalae</taxon>
        <taxon>asterids</taxon>
        <taxon>lamiids</taxon>
        <taxon>Lamiales</taxon>
        <taxon>Oleaceae</taxon>
        <taxon>Forsythieae</taxon>
        <taxon>Abeliophyllum</taxon>
    </lineage>
</organism>
<feature type="compositionally biased region" description="Low complexity" evidence="1">
    <location>
        <begin position="10"/>
        <end position="23"/>
    </location>
</feature>
<dbReference type="PROSITE" id="PS51745">
    <property type="entry name" value="PB1"/>
    <property type="match status" value="1"/>
</dbReference>
<feature type="compositionally biased region" description="Pro residues" evidence="1">
    <location>
        <begin position="46"/>
        <end position="55"/>
    </location>
</feature>
<dbReference type="Pfam" id="PF00564">
    <property type="entry name" value="PB1"/>
    <property type="match status" value="1"/>
</dbReference>
<dbReference type="CDD" id="cd06410">
    <property type="entry name" value="PB1_UP2"/>
    <property type="match status" value="1"/>
</dbReference>
<feature type="region of interest" description="Disordered" evidence="1">
    <location>
        <begin position="1"/>
        <end position="58"/>
    </location>
</feature>
<keyword evidence="4" id="KW-1185">Reference proteome</keyword>
<dbReference type="Proteomes" id="UP001604336">
    <property type="component" value="Unassembled WGS sequence"/>
</dbReference>
<evidence type="ECO:0000313" key="3">
    <source>
        <dbReference type="EMBL" id="KAL2518992.1"/>
    </source>
</evidence>
<dbReference type="EMBL" id="JBFOLK010000004">
    <property type="protein sequence ID" value="KAL2518992.1"/>
    <property type="molecule type" value="Genomic_DNA"/>
</dbReference>
<dbReference type="InterPro" id="IPR053793">
    <property type="entry name" value="PB1-like"/>
</dbReference>
<dbReference type="PANTHER" id="PTHR31066:SF27">
    <property type="entry name" value="EXPRESSED PROTEIN"/>
    <property type="match status" value="1"/>
</dbReference>
<evidence type="ECO:0000259" key="2">
    <source>
        <dbReference type="PROSITE" id="PS51745"/>
    </source>
</evidence>
<feature type="compositionally biased region" description="Polar residues" evidence="1">
    <location>
        <begin position="31"/>
        <end position="45"/>
    </location>
</feature>
<protein>
    <submittedName>
        <fullName evidence="3">Octicosapeptide/Phox/Bem1p family protein</fullName>
    </submittedName>
</protein>
<feature type="compositionally biased region" description="Basic and acidic residues" evidence="1">
    <location>
        <begin position="348"/>
        <end position="363"/>
    </location>
</feature>
<feature type="compositionally biased region" description="Low complexity" evidence="1">
    <location>
        <begin position="260"/>
        <end position="273"/>
    </location>
</feature>
<proteinExistence type="predicted"/>
<name>A0ABD1U1Y4_9LAMI</name>
<reference evidence="4" key="1">
    <citation type="submission" date="2024-07" db="EMBL/GenBank/DDBJ databases">
        <title>Two chromosome-level genome assemblies of Korean endemic species Abeliophyllum distichum and Forsythia ovata (Oleaceae).</title>
        <authorList>
            <person name="Jang H."/>
        </authorList>
    </citation>
    <scope>NUCLEOTIDE SEQUENCE [LARGE SCALE GENOMIC DNA]</scope>
</reference>
<evidence type="ECO:0000256" key="1">
    <source>
        <dbReference type="SAM" id="MobiDB-lite"/>
    </source>
</evidence>
<feature type="region of interest" description="Disordered" evidence="1">
    <location>
        <begin position="234"/>
        <end position="277"/>
    </location>
</feature>
<dbReference type="PANTHER" id="PTHR31066">
    <property type="entry name" value="OS05G0427100 PROTEIN-RELATED"/>
    <property type="match status" value="1"/>
</dbReference>
<dbReference type="InterPro" id="IPR000270">
    <property type="entry name" value="PB1_dom"/>
</dbReference>
<evidence type="ECO:0000313" key="4">
    <source>
        <dbReference type="Proteomes" id="UP001604336"/>
    </source>
</evidence>
<dbReference type="SUPFAM" id="SSF54277">
    <property type="entry name" value="CAD &amp; PB1 domains"/>
    <property type="match status" value="1"/>
</dbReference>
<feature type="region of interest" description="Disordered" evidence="1">
    <location>
        <begin position="537"/>
        <end position="568"/>
    </location>
</feature>
<feature type="compositionally biased region" description="Pro residues" evidence="1">
    <location>
        <begin position="543"/>
        <end position="557"/>
    </location>
</feature>
<gene>
    <name evidence="3" type="ORF">Adt_15239</name>
</gene>
<dbReference type="AlphaFoldDB" id="A0ABD1U1Y4"/>
<feature type="region of interest" description="Disordered" evidence="1">
    <location>
        <begin position="346"/>
        <end position="370"/>
    </location>
</feature>
<dbReference type="Gene3D" id="3.10.20.90">
    <property type="entry name" value="Phosphatidylinositol 3-kinase Catalytic Subunit, Chain A, domain 1"/>
    <property type="match status" value="1"/>
</dbReference>
<dbReference type="SMART" id="SM00666">
    <property type="entry name" value="PB1"/>
    <property type="match status" value="1"/>
</dbReference>
<comment type="caution">
    <text evidence="3">The sequence shown here is derived from an EMBL/GenBank/DDBJ whole genome shotgun (WGS) entry which is preliminary data.</text>
</comment>
<dbReference type="InterPro" id="IPR053198">
    <property type="entry name" value="Gynoecium_Dev_Regulator"/>
</dbReference>
<feature type="domain" description="PB1" evidence="2">
    <location>
        <begin position="56"/>
        <end position="162"/>
    </location>
</feature>